<feature type="region of interest" description="Disordered" evidence="1">
    <location>
        <begin position="1"/>
        <end position="111"/>
    </location>
</feature>
<evidence type="ECO:0000313" key="3">
    <source>
        <dbReference type="Proteomes" id="UP000030653"/>
    </source>
</evidence>
<feature type="compositionally biased region" description="Basic and acidic residues" evidence="1">
    <location>
        <begin position="50"/>
        <end position="61"/>
    </location>
</feature>
<proteinExistence type="predicted"/>
<dbReference type="RefSeq" id="XP_040628588.1">
    <property type="nucleotide sequence ID" value="XM_040768468.1"/>
</dbReference>
<feature type="compositionally biased region" description="Acidic residues" evidence="1">
    <location>
        <begin position="130"/>
        <end position="141"/>
    </location>
</feature>
<dbReference type="HOGENOM" id="CLU_657239_0_0_1"/>
<dbReference type="EMBL" id="JH795863">
    <property type="protein sequence ID" value="EJU01691.1"/>
    <property type="molecule type" value="Genomic_DNA"/>
</dbReference>
<feature type="compositionally biased region" description="Low complexity" evidence="1">
    <location>
        <begin position="411"/>
        <end position="430"/>
    </location>
</feature>
<evidence type="ECO:0000313" key="2">
    <source>
        <dbReference type="EMBL" id="EJU01691.1"/>
    </source>
</evidence>
<organism evidence="2 3">
    <name type="scientific">Dacryopinax primogenitus (strain DJM 731)</name>
    <name type="common">Brown rot fungus</name>
    <dbReference type="NCBI Taxonomy" id="1858805"/>
    <lineage>
        <taxon>Eukaryota</taxon>
        <taxon>Fungi</taxon>
        <taxon>Dikarya</taxon>
        <taxon>Basidiomycota</taxon>
        <taxon>Agaricomycotina</taxon>
        <taxon>Dacrymycetes</taxon>
        <taxon>Dacrymycetales</taxon>
        <taxon>Dacrymycetaceae</taxon>
        <taxon>Dacryopinax</taxon>
    </lineage>
</organism>
<feature type="region of interest" description="Disordered" evidence="1">
    <location>
        <begin position="459"/>
        <end position="478"/>
    </location>
</feature>
<reference evidence="2 3" key="1">
    <citation type="journal article" date="2012" name="Science">
        <title>The Paleozoic origin of enzymatic lignin decomposition reconstructed from 31 fungal genomes.</title>
        <authorList>
            <person name="Floudas D."/>
            <person name="Binder M."/>
            <person name="Riley R."/>
            <person name="Barry K."/>
            <person name="Blanchette R.A."/>
            <person name="Henrissat B."/>
            <person name="Martinez A.T."/>
            <person name="Otillar R."/>
            <person name="Spatafora J.W."/>
            <person name="Yadav J.S."/>
            <person name="Aerts A."/>
            <person name="Benoit I."/>
            <person name="Boyd A."/>
            <person name="Carlson A."/>
            <person name="Copeland A."/>
            <person name="Coutinho P.M."/>
            <person name="de Vries R.P."/>
            <person name="Ferreira P."/>
            <person name="Findley K."/>
            <person name="Foster B."/>
            <person name="Gaskell J."/>
            <person name="Glotzer D."/>
            <person name="Gorecki P."/>
            <person name="Heitman J."/>
            <person name="Hesse C."/>
            <person name="Hori C."/>
            <person name="Igarashi K."/>
            <person name="Jurgens J.A."/>
            <person name="Kallen N."/>
            <person name="Kersten P."/>
            <person name="Kohler A."/>
            <person name="Kuees U."/>
            <person name="Kumar T.K.A."/>
            <person name="Kuo A."/>
            <person name="LaButti K."/>
            <person name="Larrondo L.F."/>
            <person name="Lindquist E."/>
            <person name="Ling A."/>
            <person name="Lombard V."/>
            <person name="Lucas S."/>
            <person name="Lundell T."/>
            <person name="Martin R."/>
            <person name="McLaughlin D.J."/>
            <person name="Morgenstern I."/>
            <person name="Morin E."/>
            <person name="Murat C."/>
            <person name="Nagy L.G."/>
            <person name="Nolan M."/>
            <person name="Ohm R.A."/>
            <person name="Patyshakuliyeva A."/>
            <person name="Rokas A."/>
            <person name="Ruiz-Duenas F.J."/>
            <person name="Sabat G."/>
            <person name="Salamov A."/>
            <person name="Samejima M."/>
            <person name="Schmutz J."/>
            <person name="Slot J.C."/>
            <person name="St John F."/>
            <person name="Stenlid J."/>
            <person name="Sun H."/>
            <person name="Sun S."/>
            <person name="Syed K."/>
            <person name="Tsang A."/>
            <person name="Wiebenga A."/>
            <person name="Young D."/>
            <person name="Pisabarro A."/>
            <person name="Eastwood D.C."/>
            <person name="Martin F."/>
            <person name="Cullen D."/>
            <person name="Grigoriev I.V."/>
            <person name="Hibbett D.S."/>
        </authorList>
    </citation>
    <scope>NUCLEOTIDE SEQUENCE [LARGE SCALE GENOMIC DNA]</scope>
    <source>
        <strain evidence="2 3">DJM-731 SS1</strain>
    </source>
</reference>
<keyword evidence="3" id="KW-1185">Reference proteome</keyword>
<feature type="compositionally biased region" description="Basic and acidic residues" evidence="1">
    <location>
        <begin position="435"/>
        <end position="444"/>
    </location>
</feature>
<feature type="region of interest" description="Disordered" evidence="1">
    <location>
        <begin position="411"/>
        <end position="444"/>
    </location>
</feature>
<dbReference type="AlphaFoldDB" id="M5FV93"/>
<gene>
    <name evidence="2" type="ORF">DACRYDRAFT_107439</name>
</gene>
<dbReference type="GeneID" id="63683530"/>
<dbReference type="Proteomes" id="UP000030653">
    <property type="component" value="Unassembled WGS sequence"/>
</dbReference>
<feature type="region of interest" description="Disordered" evidence="1">
    <location>
        <begin position="123"/>
        <end position="164"/>
    </location>
</feature>
<accession>M5FV93</accession>
<feature type="compositionally biased region" description="Low complexity" evidence="1">
    <location>
        <begin position="16"/>
        <end position="32"/>
    </location>
</feature>
<name>M5FV93_DACPD</name>
<sequence length="478" mass="52131">MAPSSTRATSGKKPLSSKTKPKASSNKKPSAADTKKGSRARKASGKKTRSKELVESSHDELTEPEEEDPPAMPEPKPAADCPALNARPVATKVRPLKKASMPPLKTSTPKLRVSWTRSSTWIEKELELHEEPEEEQEPETATEERAAEDGGEANDESPRASSSLVELKAILGRPPWSRRRVKRRRNQPSKGLPEILAMVPPFGADPDAWRANGSVSEFQVELVKFRSRHNKRKYWQTVPLTAASFMGPTFQTQWHARMGNQLVMKLLAQGGPLYLPLEEWVEGDRKAVVGRDNKPPFDSSALRHRTELEAILAANKEPDENLEASIKAEEKAWNALSVAMQAQHLALQKYRWAGIEGSPPIPVPKVVTPIPLPKKAVPVCLPMKPASILALPKTTVIVKIPAQHSQSRVSVSAAASLPPSPSKSLSVVESTPAPDESKKADKAPKAKLSMALLALAAEAEPDPLPMPDSVSHVEYQAS</sequence>
<feature type="compositionally biased region" description="Basic residues" evidence="1">
    <location>
        <begin position="37"/>
        <end position="49"/>
    </location>
</feature>
<evidence type="ECO:0000256" key="1">
    <source>
        <dbReference type="SAM" id="MobiDB-lite"/>
    </source>
</evidence>
<protein>
    <submittedName>
        <fullName evidence="2">Uncharacterized protein</fullName>
    </submittedName>
</protein>